<dbReference type="Pfam" id="PF13282">
    <property type="entry name" value="DUF4070"/>
    <property type="match status" value="1"/>
</dbReference>
<dbReference type="InterPro" id="IPR007197">
    <property type="entry name" value="rSAM"/>
</dbReference>
<keyword evidence="3" id="KW-0479">Metal-binding</keyword>
<dbReference type="InterPro" id="IPR023404">
    <property type="entry name" value="rSAM_horseshoe"/>
</dbReference>
<dbReference type="AlphaFoldDB" id="B1ZW83"/>
<dbReference type="InterPro" id="IPR006158">
    <property type="entry name" value="Cobalamin-bd"/>
</dbReference>
<keyword evidence="4" id="KW-0408">Iron</keyword>
<dbReference type="SFLD" id="SFLDG01082">
    <property type="entry name" value="B12-binding_domain_containing"/>
    <property type="match status" value="1"/>
</dbReference>
<keyword evidence="8" id="KW-1185">Reference proteome</keyword>
<dbReference type="STRING" id="452637.Oter_3558"/>
<dbReference type="Pfam" id="PF04055">
    <property type="entry name" value="Radical_SAM"/>
    <property type="match status" value="1"/>
</dbReference>
<dbReference type="InterPro" id="IPR034530">
    <property type="entry name" value="HpnP-like"/>
</dbReference>
<dbReference type="InterPro" id="IPR006638">
    <property type="entry name" value="Elp3/MiaA/NifB-like_rSAM"/>
</dbReference>
<dbReference type="GO" id="GO:0051536">
    <property type="term" value="F:iron-sulfur cluster binding"/>
    <property type="evidence" value="ECO:0007669"/>
    <property type="project" value="UniProtKB-KW"/>
</dbReference>
<feature type="domain" description="Radical SAM core" evidence="6">
    <location>
        <begin position="161"/>
        <end position="398"/>
    </location>
</feature>
<dbReference type="InterPro" id="IPR025274">
    <property type="entry name" value="DUF4070"/>
</dbReference>
<evidence type="ECO:0000313" key="8">
    <source>
        <dbReference type="Proteomes" id="UP000007013"/>
    </source>
</evidence>
<dbReference type="SFLD" id="SFLDG01123">
    <property type="entry name" value="methyltransferase_(Class_B)"/>
    <property type="match status" value="1"/>
</dbReference>
<dbReference type="SFLD" id="SFLDS00029">
    <property type="entry name" value="Radical_SAM"/>
    <property type="match status" value="1"/>
</dbReference>
<evidence type="ECO:0000256" key="4">
    <source>
        <dbReference type="ARBA" id="ARBA00023004"/>
    </source>
</evidence>
<dbReference type="EMBL" id="CP001032">
    <property type="protein sequence ID" value="ACB76835.1"/>
    <property type="molecule type" value="Genomic_DNA"/>
</dbReference>
<dbReference type="GO" id="GO:0005829">
    <property type="term" value="C:cytosol"/>
    <property type="evidence" value="ECO:0007669"/>
    <property type="project" value="TreeGrafter"/>
</dbReference>
<dbReference type="InterPro" id="IPR058240">
    <property type="entry name" value="rSAM_sf"/>
</dbReference>
<dbReference type="eggNOG" id="COG1032">
    <property type="taxonomic scope" value="Bacteria"/>
</dbReference>
<dbReference type="GO" id="GO:0003824">
    <property type="term" value="F:catalytic activity"/>
    <property type="evidence" value="ECO:0007669"/>
    <property type="project" value="InterPro"/>
</dbReference>
<dbReference type="SFLD" id="SFLDF00303">
    <property type="entry name" value="hopanoid_C2-methyltransferase"/>
    <property type="match status" value="1"/>
</dbReference>
<dbReference type="RefSeq" id="WP_012376364.1">
    <property type="nucleotide sequence ID" value="NC_010571.1"/>
</dbReference>
<dbReference type="GO" id="GO:0046872">
    <property type="term" value="F:metal ion binding"/>
    <property type="evidence" value="ECO:0007669"/>
    <property type="project" value="UniProtKB-KW"/>
</dbReference>
<reference evidence="7 8" key="1">
    <citation type="journal article" date="2011" name="J. Bacteriol.">
        <title>Genome sequence of the verrucomicrobium Opitutus terrae PB90-1, an abundant inhabitant of rice paddy soil ecosystems.</title>
        <authorList>
            <person name="van Passel M.W."/>
            <person name="Kant R."/>
            <person name="Palva A."/>
            <person name="Copeland A."/>
            <person name="Lucas S."/>
            <person name="Lapidus A."/>
            <person name="Glavina del Rio T."/>
            <person name="Pitluck S."/>
            <person name="Goltsman E."/>
            <person name="Clum A."/>
            <person name="Sun H."/>
            <person name="Schmutz J."/>
            <person name="Larimer F.W."/>
            <person name="Land M.L."/>
            <person name="Hauser L."/>
            <person name="Kyrpides N."/>
            <person name="Mikhailova N."/>
            <person name="Richardson P.P."/>
            <person name="Janssen P.H."/>
            <person name="de Vos W.M."/>
            <person name="Smidt H."/>
        </authorList>
    </citation>
    <scope>NUCLEOTIDE SEQUENCE [LARGE SCALE GENOMIC DNA]</scope>
    <source>
        <strain evidence="8">DSM 11246 / JCM 15787 / PB90-1</strain>
    </source>
</reference>
<keyword evidence="2" id="KW-0949">S-adenosyl-L-methionine</keyword>
<dbReference type="Gene3D" id="3.80.30.20">
    <property type="entry name" value="tm_1862 like domain"/>
    <property type="match status" value="1"/>
</dbReference>
<evidence type="ECO:0000256" key="3">
    <source>
        <dbReference type="ARBA" id="ARBA00022723"/>
    </source>
</evidence>
<accession>B1ZW83</accession>
<dbReference type="InterPro" id="IPR051198">
    <property type="entry name" value="BchE-like"/>
</dbReference>
<evidence type="ECO:0000259" key="6">
    <source>
        <dbReference type="PROSITE" id="PS51918"/>
    </source>
</evidence>
<dbReference type="HOGENOM" id="CLU_021572_5_0_0"/>
<gene>
    <name evidence="7" type="ordered locus">Oter_3558</name>
</gene>
<dbReference type="OrthoDB" id="9801424at2"/>
<dbReference type="PROSITE" id="PS51918">
    <property type="entry name" value="RADICAL_SAM"/>
    <property type="match status" value="1"/>
</dbReference>
<proteinExistence type="predicted"/>
<evidence type="ECO:0000256" key="1">
    <source>
        <dbReference type="ARBA" id="ARBA00001966"/>
    </source>
</evidence>
<dbReference type="GO" id="GO:0031419">
    <property type="term" value="F:cobalamin binding"/>
    <property type="evidence" value="ECO:0007669"/>
    <property type="project" value="InterPro"/>
</dbReference>
<organism evidence="7 8">
    <name type="scientific">Opitutus terrae (strain DSM 11246 / JCM 15787 / PB90-1)</name>
    <dbReference type="NCBI Taxonomy" id="452637"/>
    <lineage>
        <taxon>Bacteria</taxon>
        <taxon>Pseudomonadati</taxon>
        <taxon>Verrucomicrobiota</taxon>
        <taxon>Opitutia</taxon>
        <taxon>Opitutales</taxon>
        <taxon>Opitutaceae</taxon>
        <taxon>Opitutus</taxon>
    </lineage>
</organism>
<dbReference type="InterPro" id="IPR034466">
    <property type="entry name" value="Methyltransferase_Class_B"/>
</dbReference>
<dbReference type="PANTHER" id="PTHR43409:SF3">
    <property type="entry name" value="HYPOTHETICAL METHYLTRANSFERASE"/>
    <property type="match status" value="1"/>
</dbReference>
<name>B1ZW83_OPITP</name>
<evidence type="ECO:0000313" key="7">
    <source>
        <dbReference type="EMBL" id="ACB76835.1"/>
    </source>
</evidence>
<protein>
    <submittedName>
        <fullName evidence="7">Radical SAM domain protein</fullName>
    </submittedName>
</protein>
<evidence type="ECO:0000256" key="5">
    <source>
        <dbReference type="ARBA" id="ARBA00023014"/>
    </source>
</evidence>
<dbReference type="Proteomes" id="UP000007013">
    <property type="component" value="Chromosome"/>
</dbReference>
<evidence type="ECO:0000256" key="2">
    <source>
        <dbReference type="ARBA" id="ARBA00022691"/>
    </source>
</evidence>
<comment type="cofactor">
    <cofactor evidence="1">
        <name>[4Fe-4S] cluster</name>
        <dbReference type="ChEBI" id="CHEBI:49883"/>
    </cofactor>
</comment>
<dbReference type="PANTHER" id="PTHR43409">
    <property type="entry name" value="ANAEROBIC MAGNESIUM-PROTOPORPHYRIN IX MONOMETHYL ESTER CYCLASE-RELATED"/>
    <property type="match status" value="1"/>
</dbReference>
<dbReference type="SMART" id="SM00729">
    <property type="entry name" value="Elp3"/>
    <property type="match status" value="1"/>
</dbReference>
<dbReference type="SUPFAM" id="SSF102114">
    <property type="entry name" value="Radical SAM enzymes"/>
    <property type="match status" value="1"/>
</dbReference>
<keyword evidence="5" id="KW-0411">Iron-sulfur</keyword>
<dbReference type="KEGG" id="ote:Oter_3558"/>
<sequence length="490" mass="56408">MNILLVSPQTPDTFWSFKHVLRFVSKKAAFPPLGLLTIAAMLPRDWKLRLVDLNVERLRDELLREADYVLIGAMLVHQESVHEIVARCAALGKRVIGGGPLFTTGHEKFPEIAHFVLGEAEEIMPQLVADLVSGDLQPSYQAPRFPTITQTPVPRWDLINVRHYVTMAAQFSRGCPFDCEFCDIIVMNGRVPRTKTPAQFVEELEVLRRHGWRDMVFVVDDNFIGDKRRTRALLEALIEWRRRTNPKMGFFTEASVNLADDPELCALMVAAGFTKVFVGIETPSADALEECHKVQNRNRDLVSAVHTLQHAGLEVMGGFIVGFDSDLSDIFKRQFDFIQRSGVAIAMVGLLTALPRTKLWMRLKREGRLEAESTGNNTQAELNFVPKLSREYLQQGYRELMHRLYRPRDYYARIRTFLRNYQPKGPRLRLSRADLVAFLKSLWLLGVWHRGRIGYWRLFWGTLVKRPTKFRFALELAIMGYHFRRVARAL</sequence>
<dbReference type="Gene3D" id="3.40.50.280">
    <property type="entry name" value="Cobalamin-binding domain"/>
    <property type="match status" value="1"/>
</dbReference>
<dbReference type="Pfam" id="PF02310">
    <property type="entry name" value="B12-binding"/>
    <property type="match status" value="1"/>
</dbReference>